<keyword evidence="1" id="KW-0488">Methylation</keyword>
<evidence type="ECO:0000256" key="5">
    <source>
        <dbReference type="ARBA" id="ARBA00024045"/>
    </source>
</evidence>
<evidence type="ECO:0000256" key="6">
    <source>
        <dbReference type="SAM" id="MobiDB-lite"/>
    </source>
</evidence>
<comment type="caution">
    <text evidence="8">The sequence shown here is derived from an EMBL/GenBank/DDBJ whole genome shotgun (WGS) entry which is preliminary data.</text>
</comment>
<dbReference type="GO" id="GO:0046872">
    <property type="term" value="F:metal ion binding"/>
    <property type="evidence" value="ECO:0007669"/>
    <property type="project" value="UniProtKB-KW"/>
</dbReference>
<organism evidence="8 9">
    <name type="scientific">Acer negundo</name>
    <name type="common">Box elder</name>
    <dbReference type="NCBI Taxonomy" id="4023"/>
    <lineage>
        <taxon>Eukaryota</taxon>
        <taxon>Viridiplantae</taxon>
        <taxon>Streptophyta</taxon>
        <taxon>Embryophyta</taxon>
        <taxon>Tracheophyta</taxon>
        <taxon>Spermatophyta</taxon>
        <taxon>Magnoliopsida</taxon>
        <taxon>eudicotyledons</taxon>
        <taxon>Gunneridae</taxon>
        <taxon>Pentapetalae</taxon>
        <taxon>rosids</taxon>
        <taxon>malvids</taxon>
        <taxon>Sapindales</taxon>
        <taxon>Sapindaceae</taxon>
        <taxon>Hippocastanoideae</taxon>
        <taxon>Acereae</taxon>
        <taxon>Acer</taxon>
    </lineage>
</organism>
<feature type="region of interest" description="Disordered" evidence="6">
    <location>
        <begin position="25"/>
        <end position="44"/>
    </location>
</feature>
<keyword evidence="2" id="KW-0479">Metal-binding</keyword>
<proteinExistence type="inferred from homology"/>
<reference evidence="8" key="1">
    <citation type="journal article" date="2022" name="Plant J.">
        <title>Strategies of tolerance reflected in two North American maple genomes.</title>
        <authorList>
            <person name="McEvoy S.L."/>
            <person name="Sezen U.U."/>
            <person name="Trouern-Trend A."/>
            <person name="McMahon S.M."/>
            <person name="Schaberg P.G."/>
            <person name="Yang J."/>
            <person name="Wegrzyn J.L."/>
            <person name="Swenson N.G."/>
        </authorList>
    </citation>
    <scope>NUCLEOTIDE SEQUENCE</scope>
    <source>
        <strain evidence="8">91603</strain>
    </source>
</reference>
<reference evidence="8" key="2">
    <citation type="submission" date="2023-02" db="EMBL/GenBank/DDBJ databases">
        <authorList>
            <person name="Swenson N.G."/>
            <person name="Wegrzyn J.L."/>
            <person name="Mcevoy S.L."/>
        </authorList>
    </citation>
    <scope>NUCLEOTIDE SEQUENCE</scope>
    <source>
        <strain evidence="8">91603</strain>
        <tissue evidence="8">Leaf</tissue>
    </source>
</reference>
<dbReference type="Gene3D" id="3.30.70.100">
    <property type="match status" value="1"/>
</dbReference>
<feature type="compositionally biased region" description="Gly residues" evidence="6">
    <location>
        <begin position="134"/>
        <end position="159"/>
    </location>
</feature>
<keyword evidence="3" id="KW-0449">Lipoprotein</keyword>
<protein>
    <recommendedName>
        <fullName evidence="7">HMA domain-containing protein</fullName>
    </recommendedName>
</protein>
<dbReference type="EMBL" id="JAJSOW010000003">
    <property type="protein sequence ID" value="KAI9195264.1"/>
    <property type="molecule type" value="Genomic_DNA"/>
</dbReference>
<dbReference type="PANTHER" id="PTHR45811">
    <property type="entry name" value="COPPER TRANSPORT PROTEIN FAMILY-RELATED"/>
    <property type="match status" value="1"/>
</dbReference>
<evidence type="ECO:0000256" key="3">
    <source>
        <dbReference type="ARBA" id="ARBA00023288"/>
    </source>
</evidence>
<keyword evidence="4" id="KW-0636">Prenylation</keyword>
<evidence type="ECO:0000256" key="2">
    <source>
        <dbReference type="ARBA" id="ARBA00022723"/>
    </source>
</evidence>
<dbReference type="InterPro" id="IPR006121">
    <property type="entry name" value="HMA_dom"/>
</dbReference>
<feature type="region of interest" description="Disordered" evidence="6">
    <location>
        <begin position="115"/>
        <end position="180"/>
    </location>
</feature>
<dbReference type="AlphaFoldDB" id="A0AAD5P1N4"/>
<feature type="domain" description="HMA" evidence="7">
    <location>
        <begin position="49"/>
        <end position="116"/>
    </location>
</feature>
<evidence type="ECO:0000313" key="9">
    <source>
        <dbReference type="Proteomes" id="UP001064489"/>
    </source>
</evidence>
<keyword evidence="9" id="KW-1185">Reference proteome</keyword>
<dbReference type="PANTHER" id="PTHR45811:SF80">
    <property type="entry name" value="COPPER TRANSPORT PROTEIN FAMILY-RELATED"/>
    <property type="match status" value="1"/>
</dbReference>
<name>A0AAD5P1N4_ACENE</name>
<dbReference type="PROSITE" id="PS50846">
    <property type="entry name" value="HMA_2"/>
    <property type="match status" value="1"/>
</dbReference>
<dbReference type="Proteomes" id="UP001064489">
    <property type="component" value="Chromosome 1"/>
</dbReference>
<evidence type="ECO:0000313" key="8">
    <source>
        <dbReference type="EMBL" id="KAI9195264.1"/>
    </source>
</evidence>
<comment type="similarity">
    <text evidence="5">Belongs to the HIPP family.</text>
</comment>
<evidence type="ECO:0000259" key="7">
    <source>
        <dbReference type="PROSITE" id="PS50846"/>
    </source>
</evidence>
<sequence length="279" mass="29980">MSKPGFTKKVMAKLSQLSLPYPRSKKNKINNVCGDNNNNSSERKHDVVKTKVVMKVDLHDDRDQNRAMKTVCVMSGVESIQLDMKDSKMTIVGDIDPTEIVLKLRKRFHAEMLSVEPAKKPEDKKKNKINNVSDGGGGDGGGDGGDGGGGSDAGGGSSGGDNDDRDHTEGSGGGKMGTKMESMVQPDFRDFRNNAGDENGYPVGQLHRRNYEKPNVCSIIPYEKNILIATVVMAEAAAAAMAMAMIATEIIMVGIKLKGAELENGVPKRSLRAGVKPLF</sequence>
<dbReference type="InterPro" id="IPR051863">
    <property type="entry name" value="HIPP"/>
</dbReference>
<gene>
    <name evidence="8" type="ORF">LWI28_013364</name>
</gene>
<accession>A0AAD5P1N4</accession>
<evidence type="ECO:0000256" key="4">
    <source>
        <dbReference type="ARBA" id="ARBA00023289"/>
    </source>
</evidence>
<feature type="compositionally biased region" description="Low complexity" evidence="6">
    <location>
        <begin position="29"/>
        <end position="39"/>
    </location>
</feature>
<evidence type="ECO:0000256" key="1">
    <source>
        <dbReference type="ARBA" id="ARBA00022481"/>
    </source>
</evidence>